<evidence type="ECO:0000256" key="4">
    <source>
        <dbReference type="ARBA" id="ARBA00023136"/>
    </source>
</evidence>
<organism evidence="7 8">
    <name type="scientific">Penicillium cosmopolitanum</name>
    <dbReference type="NCBI Taxonomy" id="1131564"/>
    <lineage>
        <taxon>Eukaryota</taxon>
        <taxon>Fungi</taxon>
        <taxon>Dikarya</taxon>
        <taxon>Ascomycota</taxon>
        <taxon>Pezizomycotina</taxon>
        <taxon>Eurotiomycetes</taxon>
        <taxon>Eurotiomycetidae</taxon>
        <taxon>Eurotiales</taxon>
        <taxon>Aspergillaceae</taxon>
        <taxon>Penicillium</taxon>
    </lineage>
</organism>
<sequence length="166" mass="18442">MMPFCSQMEQNNPSLNVAWFQHPHLGNAQNLHHSNAQDSSSLECPNHVDWVGLDDSDHPQNFTTLRKWTITFAMSAMTMWVTFASSVFSAATRTTANEFGVSSEVMTLGTSLVIFGFTLGPLCWGPPNERYGRRLPLFLGYAVSANFQIPVAVGHNVETIMASRFL</sequence>
<reference evidence="7" key="1">
    <citation type="submission" date="2022-12" db="EMBL/GenBank/DDBJ databases">
        <authorList>
            <person name="Petersen C."/>
        </authorList>
    </citation>
    <scope>NUCLEOTIDE SEQUENCE</scope>
    <source>
        <strain evidence="7">IBT 29677</strain>
    </source>
</reference>
<name>A0A9W9SGB1_9EURO</name>
<evidence type="ECO:0000313" key="7">
    <source>
        <dbReference type="EMBL" id="KAJ5377099.1"/>
    </source>
</evidence>
<comment type="subcellular location">
    <subcellularLocation>
        <location evidence="1">Membrane</location>
        <topology evidence="1">Multi-pass membrane protein</topology>
    </subcellularLocation>
</comment>
<dbReference type="GeneID" id="81377602"/>
<dbReference type="InterPro" id="IPR020846">
    <property type="entry name" value="MFS_dom"/>
</dbReference>
<dbReference type="Proteomes" id="UP001147747">
    <property type="component" value="Unassembled WGS sequence"/>
</dbReference>
<dbReference type="GO" id="GO:0005886">
    <property type="term" value="C:plasma membrane"/>
    <property type="evidence" value="ECO:0007669"/>
    <property type="project" value="TreeGrafter"/>
</dbReference>
<dbReference type="Gene3D" id="1.20.1250.20">
    <property type="entry name" value="MFS general substrate transporter like domains"/>
    <property type="match status" value="1"/>
</dbReference>
<keyword evidence="4 5" id="KW-0472">Membrane</keyword>
<evidence type="ECO:0000256" key="2">
    <source>
        <dbReference type="ARBA" id="ARBA00022692"/>
    </source>
</evidence>
<dbReference type="SUPFAM" id="SSF103473">
    <property type="entry name" value="MFS general substrate transporter"/>
    <property type="match status" value="1"/>
</dbReference>
<accession>A0A9W9SGB1</accession>
<dbReference type="PANTHER" id="PTHR23502">
    <property type="entry name" value="MAJOR FACILITATOR SUPERFAMILY"/>
    <property type="match status" value="1"/>
</dbReference>
<comment type="caution">
    <text evidence="7">The sequence shown here is derived from an EMBL/GenBank/DDBJ whole genome shotgun (WGS) entry which is preliminary data.</text>
</comment>
<dbReference type="AlphaFoldDB" id="A0A9W9SGB1"/>
<protein>
    <submittedName>
        <fullName evidence="7">Major facilitator superfamily domain general substrate transporter</fullName>
    </submittedName>
</protein>
<keyword evidence="8" id="KW-1185">Reference proteome</keyword>
<dbReference type="GO" id="GO:0022857">
    <property type="term" value="F:transmembrane transporter activity"/>
    <property type="evidence" value="ECO:0007669"/>
    <property type="project" value="InterPro"/>
</dbReference>
<evidence type="ECO:0000256" key="3">
    <source>
        <dbReference type="ARBA" id="ARBA00022989"/>
    </source>
</evidence>
<dbReference type="RefSeq" id="XP_056482129.1">
    <property type="nucleotide sequence ID" value="XM_056638622.1"/>
</dbReference>
<dbReference type="PROSITE" id="PS50850">
    <property type="entry name" value="MFS"/>
    <property type="match status" value="1"/>
</dbReference>
<dbReference type="InterPro" id="IPR036259">
    <property type="entry name" value="MFS_trans_sf"/>
</dbReference>
<dbReference type="PANTHER" id="PTHR23502:SF47">
    <property type="entry name" value="MAJOR FACILITATOR SUPERFAMILY (MFS) PROFILE DOMAIN-CONTAINING PROTEIN-RELATED"/>
    <property type="match status" value="1"/>
</dbReference>
<evidence type="ECO:0000256" key="5">
    <source>
        <dbReference type="SAM" id="Phobius"/>
    </source>
</evidence>
<feature type="transmembrane region" description="Helical" evidence="5">
    <location>
        <begin position="68"/>
        <end position="88"/>
    </location>
</feature>
<dbReference type="OrthoDB" id="4509712at2759"/>
<keyword evidence="2 5" id="KW-0812">Transmembrane</keyword>
<evidence type="ECO:0000313" key="8">
    <source>
        <dbReference type="Proteomes" id="UP001147747"/>
    </source>
</evidence>
<feature type="transmembrane region" description="Helical" evidence="5">
    <location>
        <begin position="108"/>
        <end position="125"/>
    </location>
</feature>
<reference evidence="7" key="2">
    <citation type="journal article" date="2023" name="IMA Fungus">
        <title>Comparative genomic study of the Penicillium genus elucidates a diverse pangenome and 15 lateral gene transfer events.</title>
        <authorList>
            <person name="Petersen C."/>
            <person name="Sorensen T."/>
            <person name="Nielsen M.R."/>
            <person name="Sondergaard T.E."/>
            <person name="Sorensen J.L."/>
            <person name="Fitzpatrick D.A."/>
            <person name="Frisvad J.C."/>
            <person name="Nielsen K.L."/>
        </authorList>
    </citation>
    <scope>NUCLEOTIDE SEQUENCE</scope>
    <source>
        <strain evidence="7">IBT 29677</strain>
    </source>
</reference>
<proteinExistence type="predicted"/>
<evidence type="ECO:0000259" key="6">
    <source>
        <dbReference type="PROSITE" id="PS50850"/>
    </source>
</evidence>
<gene>
    <name evidence="7" type="ORF">N7509_013985</name>
</gene>
<evidence type="ECO:0000256" key="1">
    <source>
        <dbReference type="ARBA" id="ARBA00004141"/>
    </source>
</evidence>
<keyword evidence="3 5" id="KW-1133">Transmembrane helix</keyword>
<dbReference type="EMBL" id="JAPZBU010000012">
    <property type="protein sequence ID" value="KAJ5377099.1"/>
    <property type="molecule type" value="Genomic_DNA"/>
</dbReference>
<feature type="domain" description="Major facilitator superfamily (MFS) profile" evidence="6">
    <location>
        <begin position="70"/>
        <end position="166"/>
    </location>
</feature>